<accession>A0A1U7Y6Q0</accession>
<reference evidence="4" key="2">
    <citation type="submission" date="2025-08" db="UniProtKB">
        <authorList>
            <consortium name="RefSeq"/>
        </authorList>
    </citation>
    <scope>IDENTIFICATION</scope>
    <source>
        <tissue evidence="4">Leaf</tissue>
    </source>
</reference>
<name>A0A1U7Y6Q0_NICSY</name>
<feature type="domain" description="Retrotransposon gag" evidence="2">
    <location>
        <begin position="2"/>
        <end position="48"/>
    </location>
</feature>
<dbReference type="Proteomes" id="UP000189701">
    <property type="component" value="Unplaced"/>
</dbReference>
<feature type="compositionally biased region" description="Basic and acidic residues" evidence="1">
    <location>
        <begin position="84"/>
        <end position="93"/>
    </location>
</feature>
<evidence type="ECO:0000259" key="2">
    <source>
        <dbReference type="Pfam" id="PF03732"/>
    </source>
</evidence>
<feature type="region of interest" description="Disordered" evidence="1">
    <location>
        <begin position="84"/>
        <end position="103"/>
    </location>
</feature>
<protein>
    <submittedName>
        <fullName evidence="4">Uncharacterized protein LOC104241387</fullName>
    </submittedName>
</protein>
<gene>
    <name evidence="4" type="primary">LOC104241387</name>
</gene>
<dbReference type="OrthoDB" id="1306017at2759"/>
<dbReference type="AlphaFoldDB" id="A0A1U7Y6Q0"/>
<keyword evidence="3" id="KW-1185">Reference proteome</keyword>
<dbReference type="InterPro" id="IPR005162">
    <property type="entry name" value="Retrotrans_gag_dom"/>
</dbReference>
<evidence type="ECO:0000313" key="4">
    <source>
        <dbReference type="RefSeq" id="XP_009794924.1"/>
    </source>
</evidence>
<evidence type="ECO:0000256" key="1">
    <source>
        <dbReference type="SAM" id="MobiDB-lite"/>
    </source>
</evidence>
<proteinExistence type="predicted"/>
<sequence length="133" mass="14971">MARRFEKLRQSAMTVLEYAVRFSDLARHAPTLVSTVRERVHRFIKGLHTSIKTSNTRELEMDISYQQVVSIARRVEGMLACEREEREAKRSRETGSYSGARAPAAVRHGRGFVSFPVDSTLPAASDIPATPRP</sequence>
<evidence type="ECO:0000313" key="3">
    <source>
        <dbReference type="Proteomes" id="UP000189701"/>
    </source>
</evidence>
<organism evidence="3 4">
    <name type="scientific">Nicotiana sylvestris</name>
    <name type="common">Wood tobacco</name>
    <name type="synonym">South American tobacco</name>
    <dbReference type="NCBI Taxonomy" id="4096"/>
    <lineage>
        <taxon>Eukaryota</taxon>
        <taxon>Viridiplantae</taxon>
        <taxon>Streptophyta</taxon>
        <taxon>Embryophyta</taxon>
        <taxon>Tracheophyta</taxon>
        <taxon>Spermatophyta</taxon>
        <taxon>Magnoliopsida</taxon>
        <taxon>eudicotyledons</taxon>
        <taxon>Gunneridae</taxon>
        <taxon>Pentapetalae</taxon>
        <taxon>asterids</taxon>
        <taxon>lamiids</taxon>
        <taxon>Solanales</taxon>
        <taxon>Solanaceae</taxon>
        <taxon>Nicotianoideae</taxon>
        <taxon>Nicotianeae</taxon>
        <taxon>Nicotiana</taxon>
    </lineage>
</organism>
<dbReference type="Pfam" id="PF03732">
    <property type="entry name" value="Retrotrans_gag"/>
    <property type="match status" value="1"/>
</dbReference>
<reference evidence="3" key="1">
    <citation type="journal article" date="2013" name="Genome Biol.">
        <title>Reference genomes and transcriptomes of Nicotiana sylvestris and Nicotiana tomentosiformis.</title>
        <authorList>
            <person name="Sierro N."/>
            <person name="Battey J.N."/>
            <person name="Ouadi S."/>
            <person name="Bovet L."/>
            <person name="Goepfert S."/>
            <person name="Bakaher N."/>
            <person name="Peitsch M.C."/>
            <person name="Ivanov N.V."/>
        </authorList>
    </citation>
    <scope>NUCLEOTIDE SEQUENCE [LARGE SCALE GENOMIC DNA]</scope>
</reference>
<dbReference type="RefSeq" id="XP_009794924.1">
    <property type="nucleotide sequence ID" value="XM_009796622.1"/>
</dbReference>